<gene>
    <name evidence="2" type="ORF">Nepgr_027710</name>
</gene>
<feature type="region of interest" description="Disordered" evidence="1">
    <location>
        <begin position="1"/>
        <end position="20"/>
    </location>
</feature>
<name>A0AAD3TAK0_NEPGR</name>
<feature type="region of interest" description="Disordered" evidence="1">
    <location>
        <begin position="137"/>
        <end position="156"/>
    </location>
</feature>
<proteinExistence type="predicted"/>
<accession>A0AAD3TAK0</accession>
<evidence type="ECO:0000256" key="1">
    <source>
        <dbReference type="SAM" id="MobiDB-lite"/>
    </source>
</evidence>
<keyword evidence="3" id="KW-1185">Reference proteome</keyword>
<comment type="caution">
    <text evidence="2">The sequence shown here is derived from an EMBL/GenBank/DDBJ whole genome shotgun (WGS) entry which is preliminary data.</text>
</comment>
<dbReference type="EMBL" id="BSYO01000030">
    <property type="protein sequence ID" value="GMH25867.1"/>
    <property type="molecule type" value="Genomic_DNA"/>
</dbReference>
<reference evidence="2" key="1">
    <citation type="submission" date="2023-05" db="EMBL/GenBank/DDBJ databases">
        <title>Nepenthes gracilis genome sequencing.</title>
        <authorList>
            <person name="Fukushima K."/>
        </authorList>
    </citation>
    <scope>NUCLEOTIDE SEQUENCE</scope>
    <source>
        <strain evidence="2">SING2019-196</strain>
    </source>
</reference>
<organism evidence="2 3">
    <name type="scientific">Nepenthes gracilis</name>
    <name type="common">Slender pitcher plant</name>
    <dbReference type="NCBI Taxonomy" id="150966"/>
    <lineage>
        <taxon>Eukaryota</taxon>
        <taxon>Viridiplantae</taxon>
        <taxon>Streptophyta</taxon>
        <taxon>Embryophyta</taxon>
        <taxon>Tracheophyta</taxon>
        <taxon>Spermatophyta</taxon>
        <taxon>Magnoliopsida</taxon>
        <taxon>eudicotyledons</taxon>
        <taxon>Gunneridae</taxon>
        <taxon>Pentapetalae</taxon>
        <taxon>Caryophyllales</taxon>
        <taxon>Nepenthaceae</taxon>
        <taxon>Nepenthes</taxon>
    </lineage>
</organism>
<protein>
    <submittedName>
        <fullName evidence="2">Uncharacterized protein</fullName>
    </submittedName>
</protein>
<dbReference type="AlphaFoldDB" id="A0AAD3TAK0"/>
<evidence type="ECO:0000313" key="2">
    <source>
        <dbReference type="EMBL" id="GMH25867.1"/>
    </source>
</evidence>
<evidence type="ECO:0000313" key="3">
    <source>
        <dbReference type="Proteomes" id="UP001279734"/>
    </source>
</evidence>
<sequence length="156" mass="16867">MADGNDVRNGKGFNSNLSVGNSRRIKRGEANLGTESTGFPIESLRPRLDLRNTIGWQTSLQGAIFLQLEAQLRASAYIISGANRTTFDDGALSRRISEAKSTFKASILGSGMAAEASRSRPEFSAFKIVVSQASRKALEERHPRSTKATSGVKFMG</sequence>
<dbReference type="Proteomes" id="UP001279734">
    <property type="component" value="Unassembled WGS sequence"/>
</dbReference>